<feature type="compositionally biased region" description="Basic and acidic residues" evidence="1">
    <location>
        <begin position="217"/>
        <end position="232"/>
    </location>
</feature>
<organism evidence="3">
    <name type="scientific">Oryza meridionalis</name>
    <dbReference type="NCBI Taxonomy" id="40149"/>
    <lineage>
        <taxon>Eukaryota</taxon>
        <taxon>Viridiplantae</taxon>
        <taxon>Streptophyta</taxon>
        <taxon>Embryophyta</taxon>
        <taxon>Tracheophyta</taxon>
        <taxon>Spermatophyta</taxon>
        <taxon>Magnoliopsida</taxon>
        <taxon>Liliopsida</taxon>
        <taxon>Poales</taxon>
        <taxon>Poaceae</taxon>
        <taxon>BOP clade</taxon>
        <taxon>Oryzoideae</taxon>
        <taxon>Oryzeae</taxon>
        <taxon>Oryzinae</taxon>
        <taxon>Oryza</taxon>
    </lineage>
</organism>
<reference evidence="3" key="2">
    <citation type="submission" date="2018-05" db="EMBL/GenBank/DDBJ databases">
        <title>OmerRS3 (Oryza meridionalis Reference Sequence Version 3).</title>
        <authorList>
            <person name="Zhang J."/>
            <person name="Kudrna D."/>
            <person name="Lee S."/>
            <person name="Talag J."/>
            <person name="Welchert J."/>
            <person name="Wing R.A."/>
        </authorList>
    </citation>
    <scope>NUCLEOTIDE SEQUENCE [LARGE SCALE GENOMIC DNA]</scope>
    <source>
        <strain evidence="3">cv. OR44</strain>
    </source>
</reference>
<keyword evidence="2" id="KW-1133">Transmembrane helix</keyword>
<evidence type="ECO:0008006" key="5">
    <source>
        <dbReference type="Google" id="ProtNLM"/>
    </source>
</evidence>
<feature type="region of interest" description="Disordered" evidence="1">
    <location>
        <begin position="301"/>
        <end position="367"/>
    </location>
</feature>
<keyword evidence="4" id="KW-1185">Reference proteome</keyword>
<dbReference type="AlphaFoldDB" id="A0A0E0DVZ2"/>
<feature type="transmembrane region" description="Helical" evidence="2">
    <location>
        <begin position="24"/>
        <end position="44"/>
    </location>
</feature>
<feature type="compositionally biased region" description="Basic residues" evidence="1">
    <location>
        <begin position="233"/>
        <end position="265"/>
    </location>
</feature>
<accession>A0A0E0DVZ2</accession>
<keyword evidence="2" id="KW-0472">Membrane</keyword>
<dbReference type="PANTHER" id="PTHR36480:SF10">
    <property type="entry name" value="LATE EMBRYOGENESIS ABUNDANT PROTEIN LEA-2 SUBGROUP DOMAIN-CONTAINING PROTEIN"/>
    <property type="match status" value="1"/>
</dbReference>
<protein>
    <recommendedName>
        <fullName evidence="5">Late embryogenesis abundant protein LEA-2 subgroup domain-containing protein</fullName>
    </recommendedName>
</protein>
<feature type="region of interest" description="Disordered" evidence="1">
    <location>
        <begin position="217"/>
        <end position="285"/>
    </location>
</feature>
<proteinExistence type="predicted"/>
<evidence type="ECO:0000313" key="3">
    <source>
        <dbReference type="EnsemblPlants" id="OMERI06G01410.1"/>
    </source>
</evidence>
<evidence type="ECO:0000313" key="4">
    <source>
        <dbReference type="Proteomes" id="UP000008021"/>
    </source>
</evidence>
<dbReference type="Gramene" id="OMERI06G01410.1">
    <property type="protein sequence ID" value="OMERI06G01410.1"/>
    <property type="gene ID" value="OMERI06G01410"/>
</dbReference>
<dbReference type="HOGENOM" id="CLU_755194_0_0_1"/>
<evidence type="ECO:0000256" key="1">
    <source>
        <dbReference type="SAM" id="MobiDB-lite"/>
    </source>
</evidence>
<evidence type="ECO:0000256" key="2">
    <source>
        <dbReference type="SAM" id="Phobius"/>
    </source>
</evidence>
<dbReference type="EnsemblPlants" id="OMERI06G01410.1">
    <property type="protein sequence ID" value="OMERI06G01410.1"/>
    <property type="gene ID" value="OMERI06G01410"/>
</dbReference>
<dbReference type="Proteomes" id="UP000008021">
    <property type="component" value="Chromosome 6"/>
</dbReference>
<feature type="compositionally biased region" description="Basic residues" evidence="1">
    <location>
        <begin position="327"/>
        <end position="338"/>
    </location>
</feature>
<sequence>MDDGSKLQPTATRFRWLNLARCTLASVVTVLAVVVIARAVVVLLRPEKLRLSVAGGRVSVSRMPAMKPLPRVNMSFVLRAFNPSGRASIEYTGITVALRAIDDGDAASPAAAAPIIAQFPFPDVPVAQQVAHEAAARVSLAAAEDVPLRYVKALFDGRGISAKIQVDGFLTTRMEIDGRISRSNGGVATTFYCLPVTIAVGDGDDDESRTRDTWCLDKSDHLGGGRRGEARRERKRRLATRRRRRWRRERRCRGRGRGGGRRTIGRRTAANHGCPPPSPPPKQRELDALPSKLRRLIAIQEKHKGGEKGAVAGDSSGKQGESDAAKNKARKDKKKTKKQNLEPTADSKAAEISGKDGPIGDENASVD</sequence>
<reference evidence="3" key="1">
    <citation type="submission" date="2015-04" db="UniProtKB">
        <authorList>
            <consortium name="EnsemblPlants"/>
        </authorList>
    </citation>
    <scope>IDENTIFICATION</scope>
</reference>
<name>A0A0E0DVZ2_9ORYZ</name>
<dbReference type="PANTHER" id="PTHR36480">
    <property type="entry name" value="OS06G0118900 PROTEIN-RELATED"/>
    <property type="match status" value="1"/>
</dbReference>
<dbReference type="eggNOG" id="ENOG502R718">
    <property type="taxonomic scope" value="Eukaryota"/>
</dbReference>
<keyword evidence="2" id="KW-0812">Transmembrane</keyword>